<protein>
    <submittedName>
        <fullName evidence="1">Uncharacterized protein</fullName>
    </submittedName>
</protein>
<dbReference type="EMBL" id="CP001899">
    <property type="protein sequence ID" value="ADC65899.1"/>
    <property type="molecule type" value="Genomic_DNA"/>
</dbReference>
<dbReference type="HOGENOM" id="CLU_176722_0_0_2"/>
<evidence type="ECO:0000313" key="2">
    <source>
        <dbReference type="Proteomes" id="UP000002613"/>
    </source>
</evidence>
<dbReference type="Pfam" id="PF22263">
    <property type="entry name" value="DUF6951"/>
    <property type="match status" value="1"/>
</dbReference>
<dbReference type="RefSeq" id="WP_012966238.1">
    <property type="nucleotide sequence ID" value="NC_013849.1"/>
</dbReference>
<evidence type="ECO:0000313" key="1">
    <source>
        <dbReference type="EMBL" id="ADC65899.1"/>
    </source>
</evidence>
<keyword evidence="2" id="KW-1185">Reference proteome</keyword>
<dbReference type="GeneID" id="8779282"/>
<dbReference type="Proteomes" id="UP000002613">
    <property type="component" value="Chromosome"/>
</dbReference>
<gene>
    <name evidence="1" type="ordered locus">Ferp_1755</name>
</gene>
<accession>D3RZI6</accession>
<dbReference type="eggNOG" id="arCOG03368">
    <property type="taxonomic scope" value="Archaea"/>
</dbReference>
<dbReference type="STRING" id="589924.Ferp_1755"/>
<proteinExistence type="predicted"/>
<reference evidence="1 2" key="2">
    <citation type="journal article" date="2011" name="Stand. Genomic Sci.">
        <title>Complete genome sequence of Ferroglobus placidus AEDII12DO.</title>
        <authorList>
            <person name="Anderson I."/>
            <person name="Risso C."/>
            <person name="Holmes D."/>
            <person name="Lucas S."/>
            <person name="Copeland A."/>
            <person name="Lapidus A."/>
            <person name="Cheng J.F."/>
            <person name="Bruce D."/>
            <person name="Goodwin L."/>
            <person name="Pitluck S."/>
            <person name="Saunders E."/>
            <person name="Brettin T."/>
            <person name="Detter J.C."/>
            <person name="Han C."/>
            <person name="Tapia R."/>
            <person name="Larimer F."/>
            <person name="Land M."/>
            <person name="Hauser L."/>
            <person name="Woyke T."/>
            <person name="Lovley D."/>
            <person name="Kyrpides N."/>
            <person name="Ivanova N."/>
        </authorList>
    </citation>
    <scope>NUCLEOTIDE SEQUENCE [LARGE SCALE GENOMIC DNA]</scope>
    <source>
        <strain evidence="2">DSM 10642 / AEDII12DO</strain>
    </source>
</reference>
<reference evidence="2" key="1">
    <citation type="submission" date="2010-02" db="EMBL/GenBank/DDBJ databases">
        <title>Complete sequence of Ferroglobus placidus DSM 10642.</title>
        <authorList>
            <consortium name="US DOE Joint Genome Institute"/>
            <person name="Lucas S."/>
            <person name="Copeland A."/>
            <person name="Lapidus A."/>
            <person name="Cheng J.-F."/>
            <person name="Bruce D."/>
            <person name="Goodwin L."/>
            <person name="Pitluck S."/>
            <person name="Saunders E."/>
            <person name="Brettin T."/>
            <person name="Detter J.C."/>
            <person name="Han C."/>
            <person name="Tapia R."/>
            <person name="Larimer F."/>
            <person name="Land M."/>
            <person name="Hauser L."/>
            <person name="Kyrpides N."/>
            <person name="Ivanova N."/>
            <person name="Holmes D."/>
            <person name="Lovley D."/>
            <person name="Kyrpides N."/>
            <person name="Anderson I.J."/>
            <person name="Woyke T."/>
        </authorList>
    </citation>
    <scope>NUCLEOTIDE SEQUENCE [LARGE SCALE GENOMIC DNA]</scope>
    <source>
        <strain evidence="2">DSM 10642 / AEDII12DO</strain>
    </source>
</reference>
<dbReference type="KEGG" id="fpl:Ferp_1755"/>
<dbReference type="AlphaFoldDB" id="D3RZI6"/>
<organism evidence="1 2">
    <name type="scientific">Ferroglobus placidus (strain DSM 10642 / AEDII12DO)</name>
    <dbReference type="NCBI Taxonomy" id="589924"/>
    <lineage>
        <taxon>Archaea</taxon>
        <taxon>Methanobacteriati</taxon>
        <taxon>Methanobacteriota</taxon>
        <taxon>Archaeoglobi</taxon>
        <taxon>Archaeoglobales</taxon>
        <taxon>Archaeoglobaceae</taxon>
        <taxon>Ferroglobus</taxon>
    </lineage>
</organism>
<sequence length="101" mass="11554">MKVIITDQPCGYKSEVIAKKIDKSVKIEIISECEDVRKFGEELPILSAKDVLTRIPENIVYKKANLKHSTCIIPWVVLKAAEIELGLNVKRLPRIKFEDDF</sequence>
<dbReference type="PaxDb" id="589924-Ferp_1755"/>
<name>D3RZI6_FERPA</name>
<dbReference type="InterPro" id="IPR054227">
    <property type="entry name" value="DUF6951"/>
</dbReference>